<dbReference type="Pfam" id="PF10030">
    <property type="entry name" value="DUF2272"/>
    <property type="match status" value="1"/>
</dbReference>
<accession>Q87A01</accession>
<dbReference type="AlphaFoldDB" id="Q87A01"/>
<name>Q87A01_XYLFT</name>
<sequence length="361" mass="39573">MVFKATETINEIKDNHKMIQSICLRLIHPRGSIPVSTLMHLMPILIVFWLGTSQALAVEVCELPPVNGSSAAAQAIVRTACEEHRLWGQSFINRHGRIAKLGITESESDTLADQKSIAWQQVALYWRESSTLAMTGSAPGSSSCAALDNSRNTANDCRAFLLDTPWSAAFISWVMTRVGLAGFSVSPSHITYIRASYLDASSPYRFTDPGIEKPKAGDLLCRIRGRPPVGYAGLRAALDAGRTEDWLSHCDIVVAANVNGDRTLHMIGGNVSNTVMMRKLPLDRKGRLQLSRLQPNQDQECTPAQENNCNSNRGDWAALLKLRPDVALAPPDSQTDTPLPVAQCCTNEYTLCLQFPAQEID</sequence>
<proteinExistence type="predicted"/>
<organism evidence="2 3">
    <name type="scientific">Xylella fastidiosa (strain Temecula1 / ATCC 700964)</name>
    <dbReference type="NCBI Taxonomy" id="183190"/>
    <lineage>
        <taxon>Bacteria</taxon>
        <taxon>Pseudomonadati</taxon>
        <taxon>Pseudomonadota</taxon>
        <taxon>Gammaproteobacteria</taxon>
        <taxon>Lysobacterales</taxon>
        <taxon>Lysobacteraceae</taxon>
        <taxon>Xylella</taxon>
    </lineage>
</organism>
<evidence type="ECO:0000259" key="1">
    <source>
        <dbReference type="Pfam" id="PF10030"/>
    </source>
</evidence>
<dbReference type="EMBL" id="AE009442">
    <property type="protein sequence ID" value="AAO29862.1"/>
    <property type="molecule type" value="Genomic_DNA"/>
</dbReference>
<gene>
    <name evidence="2" type="ordered locus">PD_2038</name>
</gene>
<dbReference type="InterPro" id="IPR014545">
    <property type="entry name" value="UCP028415"/>
</dbReference>
<keyword evidence="3" id="KW-1185">Reference proteome</keyword>
<evidence type="ECO:0000313" key="2">
    <source>
        <dbReference type="EMBL" id="AAO29862.1"/>
    </source>
</evidence>
<feature type="domain" description="DUF2272" evidence="1">
    <location>
        <begin position="113"/>
        <end position="322"/>
    </location>
</feature>
<dbReference type="KEGG" id="xft:PD_2038"/>
<protein>
    <recommendedName>
        <fullName evidence="1">DUF2272 domain-containing protein</fullName>
    </recommendedName>
</protein>
<dbReference type="PIRSF" id="PIRSF028415">
    <property type="entry name" value="UCP028415"/>
    <property type="match status" value="1"/>
</dbReference>
<dbReference type="Proteomes" id="UP000002516">
    <property type="component" value="Chromosome"/>
</dbReference>
<evidence type="ECO:0000313" key="3">
    <source>
        <dbReference type="Proteomes" id="UP000002516"/>
    </source>
</evidence>
<dbReference type="HOGENOM" id="CLU_769348_0_0_6"/>
<dbReference type="InterPro" id="IPR019262">
    <property type="entry name" value="DUF2272"/>
</dbReference>
<reference evidence="2 3" key="1">
    <citation type="journal article" date="2003" name="J. Bacteriol.">
        <title>Comparative analyses of the complete genome sequences of Pierce's disease and citrus variegated chlorosis strains of Xylella fastidiosa.</title>
        <authorList>
            <person name="Van Sluys M.A."/>
            <person name="de Oliveira M.C."/>
            <person name="Monteiro-Vitorello C.B."/>
            <person name="Miyaki C.Y."/>
            <person name="Furlan L.R."/>
            <person name="Camargo L.E."/>
            <person name="da Silva A.C."/>
            <person name="Moon D.H."/>
            <person name="Takita M.A."/>
            <person name="Lemos E.G."/>
            <person name="Machado M.A."/>
            <person name="Ferro M.I."/>
            <person name="da Silva F.R."/>
            <person name="Goldman M.H."/>
            <person name="Goldman G.H."/>
            <person name="Lemos M.V."/>
            <person name="El-Dorry H."/>
            <person name="Tsai S.M."/>
            <person name="Carrer H."/>
            <person name="Carraro D.M."/>
            <person name="de Oliveira R.C."/>
            <person name="Nunes L.R."/>
            <person name="Siqueira W.J."/>
            <person name="Coutinho L.L."/>
            <person name="Kimura E.T."/>
            <person name="Ferro E.S."/>
            <person name="Harakava R."/>
            <person name="Kuramae E.E."/>
            <person name="Marino C.L."/>
            <person name="Giglioti E."/>
            <person name="Abreu I.L."/>
            <person name="Alves L.M."/>
            <person name="do Amaral A.M."/>
            <person name="Baia G.S."/>
            <person name="Blanco S.R."/>
            <person name="Brito M.S."/>
            <person name="Cannavan F.S."/>
            <person name="Celestino A.V."/>
            <person name="da Cunha A.F."/>
            <person name="Fenille R.C."/>
            <person name="Ferro J.A."/>
            <person name="Formighieri E.F."/>
            <person name="Kishi L.T."/>
            <person name="Leoni S.G."/>
            <person name="Oliveira A.R."/>
            <person name="Rosa V.E.Jr."/>
            <person name="Sassaki F.T."/>
            <person name="Sena J.A."/>
            <person name="de Souza A.A."/>
            <person name="Truffi D."/>
            <person name="Tsukumo F."/>
            <person name="Yanai G.M."/>
            <person name="Zaros L.G."/>
            <person name="Civerolo E.L."/>
            <person name="Simpson A.J."/>
            <person name="Almeida N.F.Jr."/>
            <person name="Setubal J.C."/>
            <person name="Kitajima J.P."/>
        </authorList>
    </citation>
    <scope>NUCLEOTIDE SEQUENCE [LARGE SCALE GENOMIC DNA]</scope>
    <source>
        <strain evidence="3">Temecula1 / ATCC 700964</strain>
    </source>
</reference>